<protein>
    <recommendedName>
        <fullName evidence="3">HNH endonuclease</fullName>
    </recommendedName>
</protein>
<keyword evidence="2" id="KW-1185">Reference proteome</keyword>
<proteinExistence type="predicted"/>
<accession>A0ABN1N9E3</accession>
<dbReference type="CDD" id="cd00085">
    <property type="entry name" value="HNHc"/>
    <property type="match status" value="1"/>
</dbReference>
<name>A0ABN1N9E3_9PSEU</name>
<dbReference type="InterPro" id="IPR003615">
    <property type="entry name" value="HNH_nuc"/>
</dbReference>
<dbReference type="RefSeq" id="WP_343945161.1">
    <property type="nucleotide sequence ID" value="NZ_BAAAHP010000196.1"/>
</dbReference>
<dbReference type="EMBL" id="BAAAHP010000196">
    <property type="protein sequence ID" value="GAA0898575.1"/>
    <property type="molecule type" value="Genomic_DNA"/>
</dbReference>
<dbReference type="Proteomes" id="UP001499967">
    <property type="component" value="Unassembled WGS sequence"/>
</dbReference>
<evidence type="ECO:0008006" key="3">
    <source>
        <dbReference type="Google" id="ProtNLM"/>
    </source>
</evidence>
<gene>
    <name evidence="1" type="ORF">GCM10009559_61340</name>
</gene>
<reference evidence="1 2" key="1">
    <citation type="journal article" date="2019" name="Int. J. Syst. Evol. Microbiol.">
        <title>The Global Catalogue of Microorganisms (GCM) 10K type strain sequencing project: providing services to taxonomists for standard genome sequencing and annotation.</title>
        <authorList>
            <consortium name="The Broad Institute Genomics Platform"/>
            <consortium name="The Broad Institute Genome Sequencing Center for Infectious Disease"/>
            <person name="Wu L."/>
            <person name="Ma J."/>
        </authorList>
    </citation>
    <scope>NUCLEOTIDE SEQUENCE [LARGE SCALE GENOMIC DNA]</scope>
    <source>
        <strain evidence="1 2">JCM 11117</strain>
    </source>
</reference>
<sequence length="226" mass="25498">MPRARSWTDEQLIAAVAASRTLREVHLRLGIRPGKYDVLRAHIRRLGIDASHLPRATAGSPRTSRRFQDVDLIEAVKAERTVHGVLRRLGYRPSGGMFRFVVAHIRRLDLDTSHFLGQRWARGLRRPSTKITPLQDLLVEGSTTTSSMLRKRLIAEGLKPAHCEECGLSEWQGVGLPLCLDHINGDHTDNRLENLRILCPNCHATTDTWCGRNRSRRSPTGRRPSA</sequence>
<organism evidence="1 2">
    <name type="scientific">Pseudonocardia zijingensis</name>
    <dbReference type="NCBI Taxonomy" id="153376"/>
    <lineage>
        <taxon>Bacteria</taxon>
        <taxon>Bacillati</taxon>
        <taxon>Actinomycetota</taxon>
        <taxon>Actinomycetes</taxon>
        <taxon>Pseudonocardiales</taxon>
        <taxon>Pseudonocardiaceae</taxon>
        <taxon>Pseudonocardia</taxon>
    </lineage>
</organism>
<evidence type="ECO:0000313" key="2">
    <source>
        <dbReference type="Proteomes" id="UP001499967"/>
    </source>
</evidence>
<evidence type="ECO:0000313" key="1">
    <source>
        <dbReference type="EMBL" id="GAA0898575.1"/>
    </source>
</evidence>
<comment type="caution">
    <text evidence="1">The sequence shown here is derived from an EMBL/GenBank/DDBJ whole genome shotgun (WGS) entry which is preliminary data.</text>
</comment>